<evidence type="ECO:0008006" key="2">
    <source>
        <dbReference type="Google" id="ProtNLM"/>
    </source>
</evidence>
<protein>
    <recommendedName>
        <fullName evidence="2">HNH endonuclease</fullName>
    </recommendedName>
</protein>
<organism evidence="1">
    <name type="scientific">marine sediment metagenome</name>
    <dbReference type="NCBI Taxonomy" id="412755"/>
    <lineage>
        <taxon>unclassified sequences</taxon>
        <taxon>metagenomes</taxon>
        <taxon>ecological metagenomes</taxon>
    </lineage>
</organism>
<proteinExistence type="predicted"/>
<reference evidence="1" key="1">
    <citation type="journal article" date="2014" name="Front. Microbiol.">
        <title>High frequency of phylogenetically diverse reductive dehalogenase-homologous genes in deep subseafloor sedimentary metagenomes.</title>
        <authorList>
            <person name="Kawai M."/>
            <person name="Futagami T."/>
            <person name="Toyoda A."/>
            <person name="Takaki Y."/>
            <person name="Nishi S."/>
            <person name="Hori S."/>
            <person name="Arai W."/>
            <person name="Tsubouchi T."/>
            <person name="Morono Y."/>
            <person name="Uchiyama I."/>
            <person name="Ito T."/>
            <person name="Fujiyama A."/>
            <person name="Inagaki F."/>
            <person name="Takami H."/>
        </authorList>
    </citation>
    <scope>NUCLEOTIDE SEQUENCE</scope>
    <source>
        <strain evidence="1">Expedition CK06-06</strain>
    </source>
</reference>
<accession>X1DQL2</accession>
<name>X1DQL2_9ZZZZ</name>
<dbReference type="AlphaFoldDB" id="X1DQL2"/>
<comment type="caution">
    <text evidence="1">The sequence shown here is derived from an EMBL/GenBank/DDBJ whole genome shotgun (WGS) entry which is preliminary data.</text>
</comment>
<dbReference type="EMBL" id="BART01026589">
    <property type="protein sequence ID" value="GAG98711.1"/>
    <property type="molecule type" value="Genomic_DNA"/>
</dbReference>
<feature type="non-terminal residue" evidence="1">
    <location>
        <position position="1"/>
    </location>
</feature>
<gene>
    <name evidence="1" type="ORF">S01H4_47377</name>
</gene>
<dbReference type="InterPro" id="IPR003615">
    <property type="entry name" value="HNH_nuc"/>
</dbReference>
<evidence type="ECO:0000313" key="1">
    <source>
        <dbReference type="EMBL" id="GAG98711.1"/>
    </source>
</evidence>
<dbReference type="CDD" id="cd00085">
    <property type="entry name" value="HNHc"/>
    <property type="match status" value="1"/>
</dbReference>
<sequence length="95" mass="11425">KHWEDLVDYKLNDLKKRLFQTMPNGYCWQDFLDGKLHIDHIVPIVVFNFTQSEHTDFKRCWALNNLQLLPARENMIKHDKLTKPFQPALSLIFKE</sequence>